<geneLocation type="plasmid" evidence="3">
    <name>phma288</name>
</geneLocation>
<dbReference type="Proteomes" id="UP000298722">
    <property type="component" value="Plasmid pHMA288"/>
</dbReference>
<evidence type="ECO:0000313" key="3">
    <source>
        <dbReference type="Proteomes" id="UP000298722"/>
    </source>
</evidence>
<keyword evidence="2" id="KW-0614">Plasmid</keyword>
<sequence>MRVIVGFGDAVAFAVVHPHWIGFVDVGVGCAPVLVIALVVVREFLLGFVDYLLAGVVDEGGFPDRGVFDFAPTLSLVVETDDFVSEATGFEEGGFKQLLALFNSELEGEEKGLLHTRCVV</sequence>
<protein>
    <submittedName>
        <fullName evidence="2">Uncharacterized protein</fullName>
    </submittedName>
</protein>
<dbReference type="RefSeq" id="WP_137440595.1">
    <property type="nucleotide sequence ID" value="NC_006397.1"/>
</dbReference>
<feature type="transmembrane region" description="Helical" evidence="1">
    <location>
        <begin position="20"/>
        <end position="41"/>
    </location>
</feature>
<dbReference type="GeneID" id="40150969"/>
<reference evidence="2 3" key="1">
    <citation type="submission" date="2019-04" db="EMBL/GenBank/DDBJ databases">
        <title>Methylomes of two halophilic Archaea, Haloarcula marismortui and Haloferax mediterranei.</title>
        <authorList>
            <person name="DasSarma S."/>
            <person name="DasSarma P."/>
            <person name="DasSarma S."/>
            <person name="Fomenkov A."/>
            <person name="Vincze T."/>
            <person name="Anton B.P."/>
            <person name="Roberts R.J."/>
        </authorList>
    </citation>
    <scope>NUCLEOTIDE SEQUENCE [LARGE SCALE GENOMIC DNA]</scope>
    <source>
        <strain evidence="2 3">ATCC 43049</strain>
        <plasmid evidence="3">phma288</plasmid>
    </source>
</reference>
<keyword evidence="1" id="KW-0472">Membrane</keyword>
<dbReference type="EMBL" id="CP039136">
    <property type="protein sequence ID" value="QCP89767.1"/>
    <property type="molecule type" value="Genomic_DNA"/>
</dbReference>
<proteinExistence type="predicted"/>
<evidence type="ECO:0000313" key="2">
    <source>
        <dbReference type="EMBL" id="QCP89767.1"/>
    </source>
</evidence>
<dbReference type="AlphaFoldDB" id="A0A4P8JTK7"/>
<evidence type="ECO:0000256" key="1">
    <source>
        <dbReference type="SAM" id="Phobius"/>
    </source>
</evidence>
<accession>A0A4P8JTK7</accession>
<gene>
    <name evidence="2" type="ORF">E6P14_02400</name>
</gene>
<keyword evidence="1" id="KW-1133">Transmembrane helix</keyword>
<keyword evidence="1" id="KW-0812">Transmembrane</keyword>
<organism evidence="2 3">
    <name type="scientific">Haloarcula marismortui (strain ATCC 43049 / DSM 3752 / JCM 8966 / VKM B-1809)</name>
    <name type="common">Halobacterium marismortui</name>
    <dbReference type="NCBI Taxonomy" id="272569"/>
    <lineage>
        <taxon>Archaea</taxon>
        <taxon>Methanobacteriati</taxon>
        <taxon>Methanobacteriota</taxon>
        <taxon>Stenosarchaea group</taxon>
        <taxon>Halobacteria</taxon>
        <taxon>Halobacteriales</taxon>
        <taxon>Haloarculaceae</taxon>
        <taxon>Haloarcula</taxon>
    </lineage>
</organism>
<name>A0A4P8JTK7_HALMA</name>